<dbReference type="PANTHER" id="PTHR37984:SF5">
    <property type="entry name" value="PROTEIN NYNRIN-LIKE"/>
    <property type="match status" value="1"/>
</dbReference>
<evidence type="ECO:0000256" key="1">
    <source>
        <dbReference type="ARBA" id="ARBA00012493"/>
    </source>
</evidence>
<dbReference type="EMBL" id="KZ347095">
    <property type="protein sequence ID" value="PIO68446.1"/>
    <property type="molecule type" value="Genomic_DNA"/>
</dbReference>
<dbReference type="Pfam" id="PF17919">
    <property type="entry name" value="RT_RNaseH_2"/>
    <property type="match status" value="1"/>
</dbReference>
<organism evidence="5 6">
    <name type="scientific">Teladorsagia circumcincta</name>
    <name type="common">Brown stomach worm</name>
    <name type="synonym">Ostertagia circumcincta</name>
    <dbReference type="NCBI Taxonomy" id="45464"/>
    <lineage>
        <taxon>Eukaryota</taxon>
        <taxon>Metazoa</taxon>
        <taxon>Ecdysozoa</taxon>
        <taxon>Nematoda</taxon>
        <taxon>Chromadorea</taxon>
        <taxon>Rhabditida</taxon>
        <taxon>Rhabditina</taxon>
        <taxon>Rhabditomorpha</taxon>
        <taxon>Strongyloidea</taxon>
        <taxon>Trichostrongylidae</taxon>
        <taxon>Teladorsagia</taxon>
    </lineage>
</organism>
<keyword evidence="2" id="KW-0511">Multifunctional enzyme</keyword>
<dbReference type="Gene3D" id="3.30.70.270">
    <property type="match status" value="1"/>
</dbReference>
<dbReference type="EC" id="2.7.7.49" evidence="1"/>
<sequence>MPVPKDVSQLRAFLGLVNFYGTFVRELHNLRAPLDALTKKDVAYTWSPACQPCFERIKKTPKSDLLLAHYDPSLPPIVAADDSNYGVGAVLSQRFPDGSESQSCSDASTEEIQPD</sequence>
<dbReference type="FunFam" id="3.30.70.270:FF:000020">
    <property type="entry name" value="Transposon Tf2-6 polyprotein-like Protein"/>
    <property type="match status" value="1"/>
</dbReference>
<dbReference type="InterPro" id="IPR043502">
    <property type="entry name" value="DNA/RNA_pol_sf"/>
</dbReference>
<keyword evidence="6" id="KW-1185">Reference proteome</keyword>
<evidence type="ECO:0000256" key="2">
    <source>
        <dbReference type="ARBA" id="ARBA00023268"/>
    </source>
</evidence>
<evidence type="ECO:0000313" key="5">
    <source>
        <dbReference type="EMBL" id="PIO68446.1"/>
    </source>
</evidence>
<dbReference type="OrthoDB" id="5807442at2759"/>
<gene>
    <name evidence="5" type="ORF">TELCIR_09766</name>
</gene>
<evidence type="ECO:0000259" key="4">
    <source>
        <dbReference type="Pfam" id="PF17919"/>
    </source>
</evidence>
<dbReference type="SUPFAM" id="SSF56672">
    <property type="entry name" value="DNA/RNA polymerases"/>
    <property type="match status" value="1"/>
</dbReference>
<dbReference type="Proteomes" id="UP000230423">
    <property type="component" value="Unassembled WGS sequence"/>
</dbReference>
<dbReference type="InterPro" id="IPR043128">
    <property type="entry name" value="Rev_trsase/Diguanyl_cyclase"/>
</dbReference>
<dbReference type="AlphaFoldDB" id="A0A2G9UDZ3"/>
<dbReference type="PANTHER" id="PTHR37984">
    <property type="entry name" value="PROTEIN CBG26694"/>
    <property type="match status" value="1"/>
</dbReference>
<protein>
    <recommendedName>
        <fullName evidence="1">RNA-directed DNA polymerase</fullName>
        <ecNumber evidence="1">2.7.7.49</ecNumber>
    </recommendedName>
</protein>
<dbReference type="InterPro" id="IPR050951">
    <property type="entry name" value="Retrovirus_Pol_polyprotein"/>
</dbReference>
<feature type="domain" description="Reverse transcriptase/retrotransposon-derived protein RNase H-like" evidence="4">
    <location>
        <begin position="46"/>
        <end position="99"/>
    </location>
</feature>
<reference evidence="5 6" key="1">
    <citation type="submission" date="2015-09" db="EMBL/GenBank/DDBJ databases">
        <title>Draft genome of the parasitic nematode Teladorsagia circumcincta isolate WARC Sus (inbred).</title>
        <authorList>
            <person name="Mitreva M."/>
        </authorList>
    </citation>
    <scope>NUCLEOTIDE SEQUENCE [LARGE SCALE GENOMIC DNA]</scope>
    <source>
        <strain evidence="5 6">S</strain>
    </source>
</reference>
<dbReference type="GO" id="GO:0003964">
    <property type="term" value="F:RNA-directed DNA polymerase activity"/>
    <property type="evidence" value="ECO:0007669"/>
    <property type="project" value="UniProtKB-EC"/>
</dbReference>
<evidence type="ECO:0000313" key="6">
    <source>
        <dbReference type="Proteomes" id="UP000230423"/>
    </source>
</evidence>
<dbReference type="InterPro" id="IPR041577">
    <property type="entry name" value="RT_RNaseH_2"/>
</dbReference>
<proteinExistence type="predicted"/>
<accession>A0A2G9UDZ3</accession>
<feature type="region of interest" description="Disordered" evidence="3">
    <location>
        <begin position="95"/>
        <end position="115"/>
    </location>
</feature>
<evidence type="ECO:0000256" key="3">
    <source>
        <dbReference type="SAM" id="MobiDB-lite"/>
    </source>
</evidence>
<name>A0A2G9UDZ3_TELCI</name>